<keyword evidence="8" id="KW-1185">Reference proteome</keyword>
<feature type="binding site" evidence="4">
    <location>
        <position position="168"/>
    </location>
    <ligand>
        <name>substrate</name>
    </ligand>
</feature>
<feature type="signal peptide" evidence="6">
    <location>
        <begin position="1"/>
        <end position="21"/>
    </location>
</feature>
<protein>
    <submittedName>
        <fullName evidence="7">C4-dicarboxylate ABC transporter</fullName>
    </submittedName>
</protein>
<dbReference type="PIRSF" id="PIRSF039026">
    <property type="entry name" value="SiaP"/>
    <property type="match status" value="1"/>
</dbReference>
<evidence type="ECO:0000256" key="3">
    <source>
        <dbReference type="ARBA" id="ARBA00022764"/>
    </source>
</evidence>
<organism evidence="7 8">
    <name type="scientific">Pararhodobacter aggregans</name>
    <dbReference type="NCBI Taxonomy" id="404875"/>
    <lineage>
        <taxon>Bacteria</taxon>
        <taxon>Pseudomonadati</taxon>
        <taxon>Pseudomonadota</taxon>
        <taxon>Alphaproteobacteria</taxon>
        <taxon>Rhodobacterales</taxon>
        <taxon>Paracoccaceae</taxon>
        <taxon>Pararhodobacter</taxon>
    </lineage>
</organism>
<dbReference type="CDD" id="cd13604">
    <property type="entry name" value="PBP2_TRAP_ketoacid_lactate_like"/>
    <property type="match status" value="1"/>
</dbReference>
<dbReference type="GO" id="GO:0046872">
    <property type="term" value="F:metal ion binding"/>
    <property type="evidence" value="ECO:0007669"/>
    <property type="project" value="UniProtKB-KW"/>
</dbReference>
<sequence length="343" mass="37942">MKKILTTSALVAGLTAGAAQAQQHWNLQSTYAGSLPQLGTLGIRIADMITQLSNGEIEVTFQNPGGVVPALEVFDAVGSGAVEAGWSTPGYWAGRVPALQLLAAVPFGPRASEYLAWMKFGGGQEFLEELYEPHNIHSVICAVIAPEASGWFRNEIHNTDELRGLTMRFFGLGAKVMERMGVSTQLLAGGDIFPALELGTIDATEFSMPAIDLNLGFYQVAQHYYFPGWHQQSTFFDLMINLDLWESLSEHQQQMINTICDANIAFGLAEGEAIQIDALETLENEHGVQIHRWSDEDLGRLEAAWEEVAAELAGEDADFARVYESYTNFRQRYARWRDLAYLD</sequence>
<dbReference type="Pfam" id="PF03480">
    <property type="entry name" value="DctP"/>
    <property type="match status" value="1"/>
</dbReference>
<feature type="binding site" evidence="4">
    <location>
        <position position="147"/>
    </location>
    <ligand>
        <name>substrate</name>
    </ligand>
</feature>
<gene>
    <name evidence="7" type="ORF">DDE23_12510</name>
</gene>
<proteinExistence type="predicted"/>
<dbReference type="RefSeq" id="WP_107752083.1">
    <property type="nucleotide sequence ID" value="NZ_QBKF01000006.1"/>
</dbReference>
<feature type="chain" id="PRO_5015545851" evidence="6">
    <location>
        <begin position="22"/>
        <end position="343"/>
    </location>
</feature>
<dbReference type="EMBL" id="QDDR01000006">
    <property type="protein sequence ID" value="PVE47071.1"/>
    <property type="molecule type" value="Genomic_DNA"/>
</dbReference>
<dbReference type="OrthoDB" id="9780733at2"/>
<evidence type="ECO:0000256" key="4">
    <source>
        <dbReference type="PIRSR" id="PIRSR039026-1"/>
    </source>
</evidence>
<accession>A0A2T7UR57</accession>
<dbReference type="GO" id="GO:0055085">
    <property type="term" value="P:transmembrane transport"/>
    <property type="evidence" value="ECO:0007669"/>
    <property type="project" value="InterPro"/>
</dbReference>
<comment type="subcellular location">
    <subcellularLocation>
        <location evidence="1">Periplasm</location>
    </subcellularLocation>
</comment>
<evidence type="ECO:0000256" key="1">
    <source>
        <dbReference type="ARBA" id="ARBA00004418"/>
    </source>
</evidence>
<comment type="caution">
    <text evidence="7">The sequence shown here is derived from an EMBL/GenBank/DDBJ whole genome shotgun (WGS) entry which is preliminary data.</text>
</comment>
<dbReference type="PANTHER" id="PTHR33376:SF5">
    <property type="entry name" value="EXTRACYTOPLASMIC SOLUTE RECEPTOR PROTEIN"/>
    <property type="match status" value="1"/>
</dbReference>
<feature type="binding site" evidence="5">
    <location>
        <position position="206"/>
    </location>
    <ligand>
        <name>Na(+)</name>
        <dbReference type="ChEBI" id="CHEBI:29101"/>
    </ligand>
</feature>
<dbReference type="Gene3D" id="3.40.190.10">
    <property type="entry name" value="Periplasmic binding protein-like II"/>
    <property type="match status" value="1"/>
</dbReference>
<keyword evidence="3" id="KW-0574">Periplasm</keyword>
<dbReference type="InterPro" id="IPR018389">
    <property type="entry name" value="DctP_fam"/>
</dbReference>
<reference evidence="7 8" key="1">
    <citation type="journal article" date="2011" name="Syst. Appl. Microbiol.">
        <title>Defluviimonas denitrificans gen. nov., sp. nov., and Pararhodobacter aggregans gen. nov., sp. nov., non-phototrophic Rhodobacteraceae from the biofilter of a marine aquaculture.</title>
        <authorList>
            <person name="Foesel B.U."/>
            <person name="Drake H.L."/>
            <person name="Schramm A."/>
        </authorList>
    </citation>
    <scope>NUCLEOTIDE SEQUENCE [LARGE SCALE GENOMIC DNA]</scope>
    <source>
        <strain evidence="7 8">D1-19</strain>
    </source>
</reference>
<dbReference type="AlphaFoldDB" id="A0A2T7UR57"/>
<dbReference type="Proteomes" id="UP000244810">
    <property type="component" value="Unassembled WGS sequence"/>
</dbReference>
<feature type="binding site" evidence="5">
    <location>
        <position position="205"/>
    </location>
    <ligand>
        <name>substrate</name>
    </ligand>
</feature>
<dbReference type="InterPro" id="IPR038404">
    <property type="entry name" value="TRAP_DctP_sf"/>
</dbReference>
<feature type="binding site" evidence="5">
    <location>
        <position position="231"/>
    </location>
    <ligand>
        <name>substrate</name>
    </ligand>
</feature>
<dbReference type="PANTHER" id="PTHR33376">
    <property type="match status" value="1"/>
</dbReference>
<keyword evidence="5" id="KW-0479">Metal-binding</keyword>
<evidence type="ECO:0000256" key="6">
    <source>
        <dbReference type="SAM" id="SignalP"/>
    </source>
</evidence>
<evidence type="ECO:0000313" key="8">
    <source>
        <dbReference type="Proteomes" id="UP000244810"/>
    </source>
</evidence>
<dbReference type="GO" id="GO:0031317">
    <property type="term" value="C:tripartite ATP-independent periplasmic transporter complex"/>
    <property type="evidence" value="ECO:0007669"/>
    <property type="project" value="InterPro"/>
</dbReference>
<name>A0A2T7UR57_9RHOB</name>
<dbReference type="Gene3D" id="3.40.190.170">
    <property type="entry name" value="Bacterial extracellular solute-binding protein, family 7"/>
    <property type="match status" value="1"/>
</dbReference>
<dbReference type="GO" id="GO:0042597">
    <property type="term" value="C:periplasmic space"/>
    <property type="evidence" value="ECO:0007669"/>
    <property type="project" value="UniProtKB-SubCell"/>
</dbReference>
<evidence type="ECO:0000313" key="7">
    <source>
        <dbReference type="EMBL" id="PVE47071.1"/>
    </source>
</evidence>
<keyword evidence="2 6" id="KW-0732">Signal</keyword>
<evidence type="ECO:0000256" key="2">
    <source>
        <dbReference type="ARBA" id="ARBA00022729"/>
    </source>
</evidence>
<evidence type="ECO:0000256" key="5">
    <source>
        <dbReference type="PIRSR" id="PIRSR039026-2"/>
    </source>
</evidence>
<dbReference type="InterPro" id="IPR026289">
    <property type="entry name" value="SBP_TakP-like"/>
</dbReference>